<dbReference type="Proteomes" id="UP001165065">
    <property type="component" value="Unassembled WGS sequence"/>
</dbReference>
<evidence type="ECO:0000256" key="21">
    <source>
        <dbReference type="ARBA" id="ARBA00023180"/>
    </source>
</evidence>
<evidence type="ECO:0000256" key="13">
    <source>
        <dbReference type="ARBA" id="ARBA00022837"/>
    </source>
</evidence>
<dbReference type="SMART" id="SM00054">
    <property type="entry name" value="EFh"/>
    <property type="match status" value="2"/>
</dbReference>
<feature type="repeat" description="ANK" evidence="22">
    <location>
        <begin position="454"/>
        <end position="486"/>
    </location>
</feature>
<feature type="domain" description="TRAF-type" evidence="28">
    <location>
        <begin position="1767"/>
        <end position="1820"/>
    </location>
</feature>
<evidence type="ECO:0000256" key="5">
    <source>
        <dbReference type="ARBA" id="ARBA00022692"/>
    </source>
</evidence>
<keyword evidence="6 23" id="KW-0479">Metal-binding</keyword>
<feature type="domain" description="DRBM" evidence="27">
    <location>
        <begin position="139"/>
        <end position="225"/>
    </location>
</feature>
<feature type="compositionally biased region" description="Basic and acidic residues" evidence="25">
    <location>
        <begin position="1578"/>
        <end position="1596"/>
    </location>
</feature>
<dbReference type="GO" id="GO:0005524">
    <property type="term" value="F:ATP binding"/>
    <property type="evidence" value="ECO:0007669"/>
    <property type="project" value="UniProtKB-KW"/>
</dbReference>
<keyword evidence="24" id="KW-0694">RNA-binding</keyword>
<keyword evidence="14" id="KW-0067">ATP-binding</keyword>
<evidence type="ECO:0000259" key="27">
    <source>
        <dbReference type="PROSITE" id="PS50137"/>
    </source>
</evidence>
<keyword evidence="17" id="KW-0472">Membrane</keyword>
<evidence type="ECO:0000256" key="12">
    <source>
        <dbReference type="ARBA" id="ARBA00022833"/>
    </source>
</evidence>
<dbReference type="EC" id="2.7.10.1" evidence="2"/>
<evidence type="ECO:0000259" key="26">
    <source>
        <dbReference type="PROSITE" id="PS50020"/>
    </source>
</evidence>
<evidence type="ECO:0000256" key="22">
    <source>
        <dbReference type="PROSITE-ProRule" id="PRU00023"/>
    </source>
</evidence>
<dbReference type="OrthoDB" id="26525at2759"/>
<evidence type="ECO:0000256" key="2">
    <source>
        <dbReference type="ARBA" id="ARBA00011902"/>
    </source>
</evidence>
<keyword evidence="11" id="KW-0418">Kinase</keyword>
<dbReference type="Gene3D" id="3.30.40.10">
    <property type="entry name" value="Zinc/RING finger domain, C3HC4 (zinc finger)"/>
    <property type="match status" value="1"/>
</dbReference>
<feature type="zinc finger region" description="TRAF-type" evidence="23">
    <location>
        <begin position="1767"/>
        <end position="1820"/>
    </location>
</feature>
<dbReference type="GO" id="GO:0005509">
    <property type="term" value="F:calcium ion binding"/>
    <property type="evidence" value="ECO:0007669"/>
    <property type="project" value="InterPro"/>
</dbReference>
<dbReference type="PROSITE" id="PS50088">
    <property type="entry name" value="ANK_REPEAT"/>
    <property type="match status" value="1"/>
</dbReference>
<keyword evidence="21" id="KW-0325">Glycoprotein</keyword>
<proteinExistence type="predicted"/>
<dbReference type="PROSITE" id="PS50137">
    <property type="entry name" value="DS_RBD"/>
    <property type="match status" value="1"/>
</dbReference>
<accession>A0A9W7GMX0</accession>
<keyword evidence="10 23" id="KW-0863">Zinc-finger</keyword>
<dbReference type="InterPro" id="IPR055163">
    <property type="entry name" value="ALK/LTK-like_GRD"/>
</dbReference>
<feature type="compositionally biased region" description="Basic and acidic residues" evidence="25">
    <location>
        <begin position="1184"/>
        <end position="1194"/>
    </location>
</feature>
<dbReference type="InterPro" id="IPR013083">
    <property type="entry name" value="Znf_RING/FYVE/PHD"/>
</dbReference>
<evidence type="ECO:0000256" key="16">
    <source>
        <dbReference type="ARBA" id="ARBA00023043"/>
    </source>
</evidence>
<dbReference type="InterPro" id="IPR018247">
    <property type="entry name" value="EF_Hand_1_Ca_BS"/>
</dbReference>
<evidence type="ECO:0000256" key="11">
    <source>
        <dbReference type="ARBA" id="ARBA00022777"/>
    </source>
</evidence>
<keyword evidence="8" id="KW-0677">Repeat</keyword>
<feature type="region of interest" description="Disordered" evidence="25">
    <location>
        <begin position="811"/>
        <end position="847"/>
    </location>
</feature>
<dbReference type="Pfam" id="PF12810">
    <property type="entry name" value="ALK_LTK_GRD"/>
    <property type="match status" value="1"/>
</dbReference>
<evidence type="ECO:0000256" key="20">
    <source>
        <dbReference type="ARBA" id="ARBA00023170"/>
    </source>
</evidence>
<evidence type="ECO:0000256" key="24">
    <source>
        <dbReference type="PROSITE-ProRule" id="PRU00266"/>
    </source>
</evidence>
<dbReference type="PROSITE" id="PS50222">
    <property type="entry name" value="EF_HAND_2"/>
    <property type="match status" value="2"/>
</dbReference>
<evidence type="ECO:0000256" key="25">
    <source>
        <dbReference type="SAM" id="MobiDB-lite"/>
    </source>
</evidence>
<evidence type="ECO:0000313" key="31">
    <source>
        <dbReference type="Proteomes" id="UP001165065"/>
    </source>
</evidence>
<dbReference type="GO" id="GO:0004714">
    <property type="term" value="F:transmembrane receptor protein tyrosine kinase activity"/>
    <property type="evidence" value="ECO:0007669"/>
    <property type="project" value="UniProtKB-EC"/>
</dbReference>
<dbReference type="Pfam" id="PF13499">
    <property type="entry name" value="EF-hand_7"/>
    <property type="match status" value="1"/>
</dbReference>
<evidence type="ECO:0000256" key="8">
    <source>
        <dbReference type="ARBA" id="ARBA00022737"/>
    </source>
</evidence>
<feature type="domain" description="WW" evidence="26">
    <location>
        <begin position="1220"/>
        <end position="1247"/>
    </location>
</feature>
<feature type="region of interest" description="Disordered" evidence="25">
    <location>
        <begin position="1181"/>
        <end position="1207"/>
    </location>
</feature>
<evidence type="ECO:0000256" key="1">
    <source>
        <dbReference type="ARBA" id="ARBA00004251"/>
    </source>
</evidence>
<evidence type="ECO:0000256" key="4">
    <source>
        <dbReference type="ARBA" id="ARBA00022679"/>
    </source>
</evidence>
<gene>
    <name evidence="30" type="ORF">TrCOL_g3054</name>
</gene>
<keyword evidence="9" id="KW-0547">Nucleotide-binding</keyword>
<evidence type="ECO:0000259" key="28">
    <source>
        <dbReference type="PROSITE" id="PS50145"/>
    </source>
</evidence>
<evidence type="ECO:0000256" key="15">
    <source>
        <dbReference type="ARBA" id="ARBA00022989"/>
    </source>
</evidence>
<evidence type="ECO:0000256" key="23">
    <source>
        <dbReference type="PROSITE-ProRule" id="PRU00207"/>
    </source>
</evidence>
<evidence type="ECO:0000256" key="3">
    <source>
        <dbReference type="ARBA" id="ARBA00022475"/>
    </source>
</evidence>
<keyword evidence="20" id="KW-0675">Receptor</keyword>
<dbReference type="CDD" id="cd00051">
    <property type="entry name" value="EFh"/>
    <property type="match status" value="1"/>
</dbReference>
<evidence type="ECO:0000313" key="30">
    <source>
        <dbReference type="EMBL" id="GMI47318.1"/>
    </source>
</evidence>
<evidence type="ECO:0000256" key="10">
    <source>
        <dbReference type="ARBA" id="ARBA00022771"/>
    </source>
</evidence>
<evidence type="ECO:0000256" key="14">
    <source>
        <dbReference type="ARBA" id="ARBA00022840"/>
    </source>
</evidence>
<dbReference type="PANTHER" id="PTHR24173:SF74">
    <property type="entry name" value="ANKYRIN REPEAT DOMAIN-CONTAINING PROTEIN 16"/>
    <property type="match status" value="1"/>
</dbReference>
<evidence type="ECO:0000256" key="9">
    <source>
        <dbReference type="ARBA" id="ARBA00022741"/>
    </source>
</evidence>
<dbReference type="PROSITE" id="PS50145">
    <property type="entry name" value="ZF_TRAF"/>
    <property type="match status" value="1"/>
</dbReference>
<evidence type="ECO:0000256" key="17">
    <source>
        <dbReference type="ARBA" id="ARBA00023136"/>
    </source>
</evidence>
<dbReference type="Gene3D" id="1.10.238.10">
    <property type="entry name" value="EF-hand"/>
    <property type="match status" value="1"/>
</dbReference>
<dbReference type="InterPro" id="IPR002048">
    <property type="entry name" value="EF_hand_dom"/>
</dbReference>
<feature type="compositionally biased region" description="Basic and acidic residues" evidence="25">
    <location>
        <begin position="1"/>
        <end position="11"/>
    </location>
</feature>
<evidence type="ECO:0000256" key="6">
    <source>
        <dbReference type="ARBA" id="ARBA00022723"/>
    </source>
</evidence>
<evidence type="ECO:0000256" key="7">
    <source>
        <dbReference type="ARBA" id="ARBA00022729"/>
    </source>
</evidence>
<feature type="domain" description="EF-hand" evidence="29">
    <location>
        <begin position="51"/>
        <end position="86"/>
    </location>
</feature>
<evidence type="ECO:0000256" key="18">
    <source>
        <dbReference type="ARBA" id="ARBA00023137"/>
    </source>
</evidence>
<dbReference type="SUPFAM" id="SSF48403">
    <property type="entry name" value="Ankyrin repeat"/>
    <property type="match status" value="1"/>
</dbReference>
<keyword evidence="5" id="KW-0812">Transmembrane</keyword>
<dbReference type="Pfam" id="PF12796">
    <property type="entry name" value="Ank_2"/>
    <property type="match status" value="1"/>
</dbReference>
<dbReference type="PROSITE" id="PS00018">
    <property type="entry name" value="EF_HAND_1"/>
    <property type="match status" value="2"/>
</dbReference>
<dbReference type="GO" id="GO:0005886">
    <property type="term" value="C:plasma membrane"/>
    <property type="evidence" value="ECO:0007669"/>
    <property type="project" value="UniProtKB-SubCell"/>
</dbReference>
<keyword evidence="3" id="KW-1003">Cell membrane</keyword>
<keyword evidence="31" id="KW-1185">Reference proteome</keyword>
<protein>
    <recommendedName>
        <fullName evidence="2">receptor protein-tyrosine kinase</fullName>
        <ecNumber evidence="2">2.7.10.1</ecNumber>
    </recommendedName>
</protein>
<sequence>MSKDEEKKETQGETSLAVGVDITKKRPKDEHHLEYNGYKCPQEYVNEFTPMEFEELVTQFEEYDVDGNGTLDGFEVQKILHTMEMDFSIDAAKEFLADVDDDGSGMLEFGEFAAFVAKVKGGNPKYKGFSKLANTLNATPVSLLEDQAKQRDFKVAFELVEEREETSMHPKFFVMECHLTGTWHELDKNGQPTVYKGMKRFQGIGQTTREAKFKSVNAALSKLRALMPGLKCKPGEIPDDWYDWIIENLKRGCDVHKLLKNLATKGFQASKHALLMHRVMAWESFRRMQERHPDLYPDPDHLNPHASAANPACLPEEWQQWIDECLRDGIDGLTIIETLKDHGVELKRGMLKNDDGTRLGDKLLMQALMRNEGGTIADPIAPVLRNFFIAAATGSICDVKLYISAGQQCDALEPGRSTSTSYTALSLAAANGHCDVCEAIIVDGHCNIDQRDHVGRTALHHAAKASQPQTLQFILEKGANMHIVDNYGNTPFHTAARVGSPECVEVLASHEEENLRQVLSGKVIVSTTGLELMGRPEANPPVEGVASTLYRQIIGEKMKRSEAQRFLKDWCFETAQRVYGFVKESEHKMIGPPTKVITEHALARFDPDPDAGYWVGKQGDMRWIKIIEEPKHLIQILMYTFKHCFVDAANQLKRTALHEACLENRCGSHAETIKVIVDLHRSNTLAKDMHGNLPYDLLVTDKARLGEPSGSALRESMITDRRKELVESLRGEEIARENEETRKRLDALLESCCKRGIELDGDAWGMMREISEQIRTFGEWIELEDGDTKNFFYAKHVKTEEELMEEMLKKQTDQAKEGGGEEKKELEDGNKTEEMKRLEEDEKERQKVRENRLAMKAPVMQSEKDEAAAATWSRPDEFNLMAKKREAWSCVLKTSVFLRKHGNWDVMCDTLSGESFYKHGETENCQWVKPFEATWDGLMQSSTVKEELGLHNEWEHRVDQDGNEFYHRNSKKLLNALNATNRFVNIYFPHRTIDAESAANTKVVVKQEERGPKKEIQPGDAALSEMREAEREAWLLPKYRWNPPPEAVHKMRTKEKMDKMRKKHKLKFLEKMKFEKEGADTDYEAQVKLDANAPVQLAFVPTKWPDGTFKLRQGWALCRKNTSKPPIQGWQVVIDPEVPRFVPVGSKVMADKEGSFGMFRATVTRQVTPLYYDIQYERDQEEETKEREEYERAKKSAKLAGRKKPPLPPAYVHETATCVWRGTIEPEGKEFWSHAESGASSWFPPREVAAVLKGERPGSADNPDGPKDADVMFYPWPALSAAEWNDKRHIANSTLRRTLGHWEEYQDKDTNEVFYVDTDMVKKEDAVLLIQRHYKQRHSRPIPERWESKAYTYLKPPEVAKSERDRQGWAVLRRRSTIERKVTSVDGMDWTQYADTVTGERFYFCEALGDSSWTAPELPDYKLAEKRKNAQAELKLGDKIYYRFEGMKTEKLCVVTRIRQDDETLDFLYDFAVCTVENPLAPVHKMIPSTKREDIAKFVPRQLIRMAPKSAEEVKIEMEMEMWTHQLRRSAARDERVEARQKEIEAEEARLKRRGGRKKAAKKTLTAEEVAAARKRRMDSEKAIRDEEERKKKEEMQNKAVLAAAAKAGASVAAVEAQKRGGGVSGKAAREGAVDAEAAARMEAAKKDAEDKFNERKNTLEARAARERKFEEYLSKKEDAVTTPRTMSRRRCLRIVHRAMLRQEENFVICEWGCGEWVKMGQQQHFHEHEKCRKRIIACTLGCPLKNTEEEWMSLKEGSSITNIQYHEEVECPRRLVPCERRCGEWVAFSDLEIHMKDLCVKRPFPELYCRLGCGETFSGGAHRMLQCEEERLEHENETCALRLCRCSWKGCVALVRAKDRDKHRQKHIKSTGISVFPQPGVYVYEVPEKVFQVKIQMWGAGGGSGHIKKYEGGDGGGGGFVEALLSVVPREKLELCVGSGGCKGVYGKQVEVTSWDGSEVNLEDRYGTALGGMPGGGEGHGGNQIWGSGGGGGYSIIQRRGGLGLEPLLVASGGGGGASRNGVPGGGEDGELPHTKIDIRNGRMGRAWCGGGGGDSGDVMGCKFPPQAGEPWKGGNGGEYGGGGGGGFYGGGGGGTSPGIVGGGGGGSCYVNKNCVADYLVIQGNGRIPGGHDRNIPHATGVGEWDLVGGTCGEGGQGDPFKLEDGKCGCIIIKRPGFYEEDL</sequence>
<dbReference type="InterPro" id="IPR036770">
    <property type="entry name" value="Ankyrin_rpt-contain_sf"/>
</dbReference>
<dbReference type="GO" id="GO:0008270">
    <property type="term" value="F:zinc ion binding"/>
    <property type="evidence" value="ECO:0007669"/>
    <property type="project" value="UniProtKB-KW"/>
</dbReference>
<keyword evidence="13" id="KW-0106">Calcium</keyword>
<feature type="region of interest" description="Disordered" evidence="25">
    <location>
        <begin position="1"/>
        <end position="23"/>
    </location>
</feature>
<keyword evidence="15" id="KW-1133">Transmembrane helix</keyword>
<dbReference type="InterPro" id="IPR011992">
    <property type="entry name" value="EF-hand-dom_pair"/>
</dbReference>
<feature type="domain" description="EF-hand" evidence="29">
    <location>
        <begin position="87"/>
        <end position="122"/>
    </location>
</feature>
<dbReference type="SMART" id="SM00248">
    <property type="entry name" value="ANK"/>
    <property type="match status" value="4"/>
</dbReference>
<keyword evidence="16 22" id="KW-0040">ANK repeat</keyword>
<dbReference type="EMBL" id="BRYA01000340">
    <property type="protein sequence ID" value="GMI47318.1"/>
    <property type="molecule type" value="Genomic_DNA"/>
</dbReference>
<feature type="region of interest" description="Disordered" evidence="25">
    <location>
        <begin position="1550"/>
        <end position="1596"/>
    </location>
</feature>
<feature type="compositionally biased region" description="Basic residues" evidence="25">
    <location>
        <begin position="1551"/>
        <end position="1562"/>
    </location>
</feature>
<reference evidence="31" key="1">
    <citation type="journal article" date="2023" name="Commun. Biol.">
        <title>Genome analysis of Parmales, the sister group of diatoms, reveals the evolutionary specialization of diatoms from phago-mixotrophs to photoautotrophs.</title>
        <authorList>
            <person name="Ban H."/>
            <person name="Sato S."/>
            <person name="Yoshikawa S."/>
            <person name="Yamada K."/>
            <person name="Nakamura Y."/>
            <person name="Ichinomiya M."/>
            <person name="Sato N."/>
            <person name="Blanc-Mathieu R."/>
            <person name="Endo H."/>
            <person name="Kuwata A."/>
            <person name="Ogata H."/>
        </authorList>
    </citation>
    <scope>NUCLEOTIDE SEQUENCE [LARGE SCALE GENOMIC DNA]</scope>
</reference>
<dbReference type="GO" id="GO:0003723">
    <property type="term" value="F:RNA binding"/>
    <property type="evidence" value="ECO:0007669"/>
    <property type="project" value="UniProtKB-UniRule"/>
</dbReference>
<name>A0A9W7GMX0_9STRA</name>
<dbReference type="PROSITE" id="PS01159">
    <property type="entry name" value="WW_DOMAIN_1"/>
    <property type="match status" value="1"/>
</dbReference>
<feature type="compositionally biased region" description="Basic residues" evidence="25">
    <location>
        <begin position="1195"/>
        <end position="1205"/>
    </location>
</feature>
<evidence type="ECO:0000256" key="19">
    <source>
        <dbReference type="ARBA" id="ARBA00023157"/>
    </source>
</evidence>
<dbReference type="PANTHER" id="PTHR24173">
    <property type="entry name" value="ANKYRIN REPEAT CONTAINING"/>
    <property type="match status" value="1"/>
</dbReference>
<organism evidence="30 31">
    <name type="scientific">Triparma columacea</name>
    <dbReference type="NCBI Taxonomy" id="722753"/>
    <lineage>
        <taxon>Eukaryota</taxon>
        <taxon>Sar</taxon>
        <taxon>Stramenopiles</taxon>
        <taxon>Ochrophyta</taxon>
        <taxon>Bolidophyceae</taxon>
        <taxon>Parmales</taxon>
        <taxon>Triparmaceae</taxon>
        <taxon>Triparma</taxon>
    </lineage>
</organism>
<keyword evidence="7" id="KW-0732">Signal</keyword>
<keyword evidence="12 23" id="KW-0862">Zinc</keyword>
<dbReference type="InterPro" id="IPR014720">
    <property type="entry name" value="dsRBD_dom"/>
</dbReference>
<dbReference type="PROSITE" id="PS50020">
    <property type="entry name" value="WW_DOMAIN_2"/>
    <property type="match status" value="1"/>
</dbReference>
<keyword evidence="18" id="KW-0829">Tyrosine-protein kinase</keyword>
<dbReference type="InterPro" id="IPR001202">
    <property type="entry name" value="WW_dom"/>
</dbReference>
<dbReference type="PROSITE" id="PS50297">
    <property type="entry name" value="ANK_REP_REGION"/>
    <property type="match status" value="1"/>
</dbReference>
<dbReference type="Gene3D" id="1.25.40.20">
    <property type="entry name" value="Ankyrin repeat-containing domain"/>
    <property type="match status" value="1"/>
</dbReference>
<keyword evidence="19" id="KW-1015">Disulfide bond</keyword>
<dbReference type="SUPFAM" id="SSF47473">
    <property type="entry name" value="EF-hand"/>
    <property type="match status" value="1"/>
</dbReference>
<keyword evidence="4" id="KW-0808">Transferase</keyword>
<dbReference type="InterPro" id="IPR001293">
    <property type="entry name" value="Znf_TRAF"/>
</dbReference>
<evidence type="ECO:0000259" key="29">
    <source>
        <dbReference type="PROSITE" id="PS50222"/>
    </source>
</evidence>
<dbReference type="InterPro" id="IPR002110">
    <property type="entry name" value="Ankyrin_rpt"/>
</dbReference>
<comment type="caution">
    <text evidence="30">The sequence shown here is derived from an EMBL/GenBank/DDBJ whole genome shotgun (WGS) entry which is preliminary data.</text>
</comment>
<comment type="subcellular location">
    <subcellularLocation>
        <location evidence="1">Cell membrane</location>
        <topology evidence="1">Single-pass type I membrane protein</topology>
    </subcellularLocation>
</comment>